<dbReference type="EMBL" id="FORM01000006">
    <property type="protein sequence ID" value="SFJ34503.1"/>
    <property type="molecule type" value="Genomic_DNA"/>
</dbReference>
<dbReference type="Proteomes" id="UP000199559">
    <property type="component" value="Unassembled WGS sequence"/>
</dbReference>
<dbReference type="InterPro" id="IPR017689">
    <property type="entry name" value="BamD"/>
</dbReference>
<proteinExistence type="predicted"/>
<evidence type="ECO:0000313" key="5">
    <source>
        <dbReference type="EMBL" id="SFJ34503.1"/>
    </source>
</evidence>
<dbReference type="InterPro" id="IPR011990">
    <property type="entry name" value="TPR-like_helical_dom_sf"/>
</dbReference>
<dbReference type="NCBIfam" id="TIGR03302">
    <property type="entry name" value="OM_YfiO"/>
    <property type="match status" value="1"/>
</dbReference>
<dbReference type="STRING" id="1144750.SAMN05443431_106196"/>
<reference evidence="6" key="1">
    <citation type="submission" date="2016-10" db="EMBL/GenBank/DDBJ databases">
        <authorList>
            <person name="Varghese N."/>
            <person name="Submissions S."/>
        </authorList>
    </citation>
    <scope>NUCLEOTIDE SEQUENCE [LARGE SCALE GENOMIC DNA]</scope>
    <source>
        <strain evidence="6">DSM 28881</strain>
    </source>
</reference>
<sequence length="266" mass="30789">MKNLFYILITFLFFTSCSEYQKALKSEDIAVKFALGEQLYKDGKYSKASRLFDQIVPAYRGKPQAEKLMFLDADSYFHMGLNAQAGFRFERFAKSYSKSDKVEEAYYKSALSYAALSPVFSKEQHDTEHALEKLQVFANLYPNSEFMPKINELVKELQYKLELKAYSTAKQYNHISDFKASISAFDNFIGDFPGTSLREKALFYKFDSAYHLGMKSVESKKQDRLTTAISYYNSFKKVNADSEFNKDADKMVEDLKEQLEKYSTKS</sequence>
<protein>
    <submittedName>
        <fullName evidence="5">Beta-barrel assembly machine subunit BamD</fullName>
    </submittedName>
</protein>
<dbReference type="Gene3D" id="1.25.40.10">
    <property type="entry name" value="Tetratricopeptide repeat domain"/>
    <property type="match status" value="1"/>
</dbReference>
<keyword evidence="6" id="KW-1185">Reference proteome</keyword>
<dbReference type="RefSeq" id="WP_090840535.1">
    <property type="nucleotide sequence ID" value="NZ_CANKYB010000003.1"/>
</dbReference>
<dbReference type="PROSITE" id="PS51257">
    <property type="entry name" value="PROKAR_LIPOPROTEIN"/>
    <property type="match status" value="1"/>
</dbReference>
<evidence type="ECO:0000259" key="4">
    <source>
        <dbReference type="Pfam" id="PF13525"/>
    </source>
</evidence>
<dbReference type="InterPro" id="IPR039565">
    <property type="entry name" value="BamD-like"/>
</dbReference>
<feature type="domain" description="Outer membrane lipoprotein BamD-like" evidence="4">
    <location>
        <begin position="33"/>
        <end position="221"/>
    </location>
</feature>
<organism evidence="5 6">
    <name type="scientific">Olleya namhaensis</name>
    <dbReference type="NCBI Taxonomy" id="1144750"/>
    <lineage>
        <taxon>Bacteria</taxon>
        <taxon>Pseudomonadati</taxon>
        <taxon>Bacteroidota</taxon>
        <taxon>Flavobacteriia</taxon>
        <taxon>Flavobacteriales</taxon>
        <taxon>Flavobacteriaceae</taxon>
    </lineage>
</organism>
<gene>
    <name evidence="5" type="ORF">SAMN05443431_106196</name>
</gene>
<evidence type="ECO:0000313" key="6">
    <source>
        <dbReference type="Proteomes" id="UP000199559"/>
    </source>
</evidence>
<keyword evidence="2" id="KW-0472">Membrane</keyword>
<dbReference type="AlphaFoldDB" id="A0A1I3QK50"/>
<keyword evidence="1" id="KW-0732">Signal</keyword>
<dbReference type="Pfam" id="PF13525">
    <property type="entry name" value="YfiO"/>
    <property type="match status" value="1"/>
</dbReference>
<accession>A0A1I3QK50</accession>
<evidence type="ECO:0000256" key="2">
    <source>
        <dbReference type="ARBA" id="ARBA00023136"/>
    </source>
</evidence>
<evidence type="ECO:0000256" key="3">
    <source>
        <dbReference type="ARBA" id="ARBA00023237"/>
    </source>
</evidence>
<keyword evidence="3" id="KW-0998">Cell outer membrane</keyword>
<dbReference type="SUPFAM" id="SSF48452">
    <property type="entry name" value="TPR-like"/>
    <property type="match status" value="1"/>
</dbReference>
<evidence type="ECO:0000256" key="1">
    <source>
        <dbReference type="ARBA" id="ARBA00022729"/>
    </source>
</evidence>
<name>A0A1I3QK50_9FLAO</name>